<proteinExistence type="predicted"/>
<evidence type="ECO:0000313" key="2">
    <source>
        <dbReference type="Proteomes" id="UP000628840"/>
    </source>
</evidence>
<gene>
    <name evidence="1" type="ORF">GCM10009037_30610</name>
</gene>
<dbReference type="EMBL" id="BMPF01000009">
    <property type="protein sequence ID" value="GGL45086.1"/>
    <property type="molecule type" value="Genomic_DNA"/>
</dbReference>
<accession>A0A830FDS8</accession>
<sequence length="63" mass="7062">MSDGVDVCEKRPVEPTVTDAGVLDVVRRHLELLHEVGTVKRRQTGETVFWCRAAKSRVLSQSI</sequence>
<name>A0A830FDS8_9EURY</name>
<evidence type="ECO:0000313" key="1">
    <source>
        <dbReference type="EMBL" id="GGL45086.1"/>
    </source>
</evidence>
<keyword evidence="2" id="KW-1185">Reference proteome</keyword>
<dbReference type="Proteomes" id="UP000628840">
    <property type="component" value="Unassembled WGS sequence"/>
</dbReference>
<comment type="caution">
    <text evidence="1">The sequence shown here is derived from an EMBL/GenBank/DDBJ whole genome shotgun (WGS) entry which is preliminary data.</text>
</comment>
<protein>
    <submittedName>
        <fullName evidence="1">Uncharacterized protein</fullName>
    </submittedName>
</protein>
<organism evidence="1 2">
    <name type="scientific">Halarchaeum grantii</name>
    <dbReference type="NCBI Taxonomy" id="1193105"/>
    <lineage>
        <taxon>Archaea</taxon>
        <taxon>Methanobacteriati</taxon>
        <taxon>Methanobacteriota</taxon>
        <taxon>Stenosarchaea group</taxon>
        <taxon>Halobacteria</taxon>
        <taxon>Halobacteriales</taxon>
        <taxon>Halobacteriaceae</taxon>
    </lineage>
</organism>
<dbReference type="AlphaFoldDB" id="A0A830FDS8"/>
<reference evidence="1 2" key="1">
    <citation type="journal article" date="2019" name="Int. J. Syst. Evol. Microbiol.">
        <title>The Global Catalogue of Microorganisms (GCM) 10K type strain sequencing project: providing services to taxonomists for standard genome sequencing and annotation.</title>
        <authorList>
            <consortium name="The Broad Institute Genomics Platform"/>
            <consortium name="The Broad Institute Genome Sequencing Center for Infectious Disease"/>
            <person name="Wu L."/>
            <person name="Ma J."/>
        </authorList>
    </citation>
    <scope>NUCLEOTIDE SEQUENCE [LARGE SCALE GENOMIC DNA]</scope>
    <source>
        <strain evidence="1 2">JCM 19585</strain>
    </source>
</reference>